<dbReference type="PANTHER" id="PTHR35894">
    <property type="entry name" value="GENERAL SECRETION PATHWAY PROTEIN A-RELATED"/>
    <property type="match status" value="1"/>
</dbReference>
<dbReference type="STRING" id="234267.Acid_1423"/>
<dbReference type="SUPFAM" id="SSF52540">
    <property type="entry name" value="P-loop containing nucleoside triphosphate hydrolases"/>
    <property type="match status" value="1"/>
</dbReference>
<gene>
    <name evidence="2" type="ordered locus">Acid_1423</name>
</gene>
<protein>
    <submittedName>
        <fullName evidence="2">General secretion pathway protein-related protein</fullName>
    </submittedName>
</protein>
<evidence type="ECO:0000259" key="1">
    <source>
        <dbReference type="Pfam" id="PF13401"/>
    </source>
</evidence>
<dbReference type="OrthoDB" id="9815896at2"/>
<dbReference type="InterPro" id="IPR027417">
    <property type="entry name" value="P-loop_NTPase"/>
</dbReference>
<dbReference type="AlphaFoldDB" id="Q028Y6"/>
<dbReference type="PANTHER" id="PTHR35894:SF1">
    <property type="entry name" value="PHOSPHORIBULOKINASE _ URIDINE KINASE FAMILY"/>
    <property type="match status" value="1"/>
</dbReference>
<dbReference type="InterPro" id="IPR049945">
    <property type="entry name" value="AAA_22"/>
</dbReference>
<dbReference type="GO" id="GO:0016887">
    <property type="term" value="F:ATP hydrolysis activity"/>
    <property type="evidence" value="ECO:0007669"/>
    <property type="project" value="InterPro"/>
</dbReference>
<name>Q028Y6_SOLUE</name>
<dbReference type="eggNOG" id="COG3267">
    <property type="taxonomic scope" value="Bacteria"/>
</dbReference>
<organism evidence="2">
    <name type="scientific">Solibacter usitatus (strain Ellin6076)</name>
    <dbReference type="NCBI Taxonomy" id="234267"/>
    <lineage>
        <taxon>Bacteria</taxon>
        <taxon>Pseudomonadati</taxon>
        <taxon>Acidobacteriota</taxon>
        <taxon>Terriglobia</taxon>
        <taxon>Bryobacterales</taxon>
        <taxon>Solibacteraceae</taxon>
        <taxon>Candidatus Solibacter</taxon>
    </lineage>
</organism>
<accession>Q028Y6</accession>
<dbReference type="Gene3D" id="3.40.50.300">
    <property type="entry name" value="P-loop containing nucleotide triphosphate hydrolases"/>
    <property type="match status" value="1"/>
</dbReference>
<reference evidence="2" key="1">
    <citation type="submission" date="2006-10" db="EMBL/GenBank/DDBJ databases">
        <title>Complete sequence of Solibacter usitatus Ellin6076.</title>
        <authorList>
            <consortium name="US DOE Joint Genome Institute"/>
            <person name="Copeland A."/>
            <person name="Lucas S."/>
            <person name="Lapidus A."/>
            <person name="Barry K."/>
            <person name="Detter J.C."/>
            <person name="Glavina del Rio T."/>
            <person name="Hammon N."/>
            <person name="Israni S."/>
            <person name="Dalin E."/>
            <person name="Tice H."/>
            <person name="Pitluck S."/>
            <person name="Thompson L.S."/>
            <person name="Brettin T."/>
            <person name="Bruce D."/>
            <person name="Han C."/>
            <person name="Tapia R."/>
            <person name="Gilna P."/>
            <person name="Schmutz J."/>
            <person name="Larimer F."/>
            <person name="Land M."/>
            <person name="Hauser L."/>
            <person name="Kyrpides N."/>
            <person name="Mikhailova N."/>
            <person name="Janssen P.H."/>
            <person name="Kuske C.R."/>
            <person name="Richardson P."/>
        </authorList>
    </citation>
    <scope>NUCLEOTIDE SEQUENCE</scope>
    <source>
        <strain evidence="2">Ellin6076</strain>
    </source>
</reference>
<dbReference type="KEGG" id="sus:Acid_1423"/>
<dbReference type="HOGENOM" id="CLU_024125_3_0_0"/>
<dbReference type="InParanoid" id="Q028Y6"/>
<feature type="domain" description="ORC1/DEAH AAA+ ATPase" evidence="1">
    <location>
        <begin position="41"/>
        <end position="171"/>
    </location>
</feature>
<evidence type="ECO:0000313" key="2">
    <source>
        <dbReference type="EMBL" id="ABJ82416.1"/>
    </source>
</evidence>
<dbReference type="InterPro" id="IPR052026">
    <property type="entry name" value="ExeA_AAA_ATPase_DNA-bind"/>
</dbReference>
<sequence>MYNAFFGFNQNPFNMSPDPSFLFRSPQHEEALASLIYGVQSRKGFIALTGEVGTGKTTMLECLRDFLNAQQIAFASLFNSRLTVEQFFELLAYDLDLRCNRLSKTEVLLSLNNMLLERAGAGRTTVLIVDEAHNLEWDVLEEIRLLGNLENRRGKLLQIILSGQQELDRKLEAPEFRQLKQRIALRCSLRGFSPEETFAYVNSRMSRAGRKHQNIITPDLIEEVHFRAQGIPRLINAICDNLLLTAFAMESKTATLEMLDEVTTDMRLEYPGKKPFRAEPEYPERILRGADARFRLE</sequence>
<dbReference type="EMBL" id="CP000473">
    <property type="protein sequence ID" value="ABJ82416.1"/>
    <property type="molecule type" value="Genomic_DNA"/>
</dbReference>
<dbReference type="Pfam" id="PF13401">
    <property type="entry name" value="AAA_22"/>
    <property type="match status" value="1"/>
</dbReference>
<proteinExistence type="predicted"/>